<evidence type="ECO:0000256" key="2">
    <source>
        <dbReference type="ARBA" id="ARBA00022552"/>
    </source>
</evidence>
<dbReference type="EMBL" id="ML995860">
    <property type="protein sequence ID" value="KAF2767133.1"/>
    <property type="molecule type" value="Genomic_DNA"/>
</dbReference>
<keyword evidence="5" id="KW-1185">Reference proteome</keyword>
<organism evidence="4 5">
    <name type="scientific">Teratosphaeria nubilosa</name>
    <dbReference type="NCBI Taxonomy" id="161662"/>
    <lineage>
        <taxon>Eukaryota</taxon>
        <taxon>Fungi</taxon>
        <taxon>Dikarya</taxon>
        <taxon>Ascomycota</taxon>
        <taxon>Pezizomycotina</taxon>
        <taxon>Dothideomycetes</taxon>
        <taxon>Dothideomycetidae</taxon>
        <taxon>Mycosphaerellales</taxon>
        <taxon>Teratosphaeriaceae</taxon>
        <taxon>Teratosphaeria</taxon>
    </lineage>
</organism>
<reference evidence="4" key="1">
    <citation type="journal article" date="2020" name="Stud. Mycol.">
        <title>101 Dothideomycetes genomes: a test case for predicting lifestyles and emergence of pathogens.</title>
        <authorList>
            <person name="Haridas S."/>
            <person name="Albert R."/>
            <person name="Binder M."/>
            <person name="Bloem J."/>
            <person name="Labutti K."/>
            <person name="Salamov A."/>
            <person name="Andreopoulos B."/>
            <person name="Baker S."/>
            <person name="Barry K."/>
            <person name="Bills G."/>
            <person name="Bluhm B."/>
            <person name="Cannon C."/>
            <person name="Castanera R."/>
            <person name="Culley D."/>
            <person name="Daum C."/>
            <person name="Ezra D."/>
            <person name="Gonzalez J."/>
            <person name="Henrissat B."/>
            <person name="Kuo A."/>
            <person name="Liang C."/>
            <person name="Lipzen A."/>
            <person name="Lutzoni F."/>
            <person name="Magnuson J."/>
            <person name="Mondo S."/>
            <person name="Nolan M."/>
            <person name="Ohm R."/>
            <person name="Pangilinan J."/>
            <person name="Park H.-J."/>
            <person name="Ramirez L."/>
            <person name="Alfaro M."/>
            <person name="Sun H."/>
            <person name="Tritt A."/>
            <person name="Yoshinaga Y."/>
            <person name="Zwiers L.-H."/>
            <person name="Turgeon B."/>
            <person name="Goodwin S."/>
            <person name="Spatafora J."/>
            <person name="Crous P."/>
            <person name="Grigoriev I."/>
        </authorList>
    </citation>
    <scope>NUCLEOTIDE SEQUENCE</scope>
    <source>
        <strain evidence="4">CBS 116005</strain>
    </source>
</reference>
<name>A0A6G1L2H4_9PEZI</name>
<dbReference type="Pfam" id="PF10273">
    <property type="entry name" value="WGG"/>
    <property type="match status" value="1"/>
</dbReference>
<evidence type="ECO:0000313" key="5">
    <source>
        <dbReference type="Proteomes" id="UP000799436"/>
    </source>
</evidence>
<evidence type="ECO:0000256" key="3">
    <source>
        <dbReference type="SAM" id="MobiDB-lite"/>
    </source>
</evidence>
<evidence type="ECO:0000313" key="4">
    <source>
        <dbReference type="EMBL" id="KAF2767133.1"/>
    </source>
</evidence>
<feature type="region of interest" description="Disordered" evidence="3">
    <location>
        <begin position="152"/>
        <end position="208"/>
    </location>
</feature>
<feature type="region of interest" description="Disordered" evidence="3">
    <location>
        <begin position="1"/>
        <end position="25"/>
    </location>
</feature>
<sequence>MSSQSQPGPTAIPSQDGVPLPPTPDQLQQSFDHGIWYALSLWPALHVAVQNAWGGPDTADKKDWFAGAVSDLFTSRPDTDAEDLEIFLLQIMQDEFDCNVEDESECQVARTILRLKKSLAEDRSPEGCRELEHRWRNRGQMKVDVKVVETNQEVDDDEEEEEAWNEAGDVDMGVREDGVPNLVPVQPRREREAPEIDEEGFEKVKRKR</sequence>
<dbReference type="AlphaFoldDB" id="A0A6G1L2H4"/>
<dbReference type="OrthoDB" id="263560at2759"/>
<feature type="compositionally biased region" description="Acidic residues" evidence="3">
    <location>
        <begin position="152"/>
        <end position="164"/>
    </location>
</feature>
<dbReference type="PANTHER" id="PTHR21250">
    <property type="entry name" value="PRE-RRNA-PROCESSING PROTEIN TSR2 HOMOLOG"/>
    <property type="match status" value="1"/>
</dbReference>
<accession>A0A6G1L2H4</accession>
<dbReference type="Proteomes" id="UP000799436">
    <property type="component" value="Unassembled WGS sequence"/>
</dbReference>
<evidence type="ECO:0008006" key="6">
    <source>
        <dbReference type="Google" id="ProtNLM"/>
    </source>
</evidence>
<evidence type="ECO:0000256" key="1">
    <source>
        <dbReference type="ARBA" id="ARBA00006524"/>
    </source>
</evidence>
<dbReference type="GO" id="GO:0006364">
    <property type="term" value="P:rRNA processing"/>
    <property type="evidence" value="ECO:0007669"/>
    <property type="project" value="UniProtKB-KW"/>
</dbReference>
<comment type="similarity">
    <text evidence="1">Belongs to the TSR2 family.</text>
</comment>
<keyword evidence="2" id="KW-0698">rRNA processing</keyword>
<gene>
    <name evidence="4" type="ORF">EJ03DRAFT_160339</name>
</gene>
<protein>
    <recommendedName>
        <fullName evidence="6">Pre-rRNA-processing protein TSR2</fullName>
    </recommendedName>
</protein>
<proteinExistence type="inferred from homology"/>
<dbReference type="InterPro" id="IPR019398">
    <property type="entry name" value="Pre-rRNA_process_TSR2"/>
</dbReference>